<sequence>MGSTTEDSDWNMSPNSRRQNALSNSDSGQSSPQPSHLGQSHTEDADPSLSTPHPSGFDGPAEQRHYRQGQNVAKSIIMPKHPRPPIPVNADTSENGGLQDTPEWGAARDAVLSQMITSQDIGAASTPPSTIKVNRGGVKTGGRRGRGGRRPKVKIEGEDNITAEIAAAAGVKTDNTPVRGKNKGGRPRGSRARISTRGGIIRPELSVQGTPVPVMKNKGGRPRGSKTVNRGGRPRGSRAANSAAGVLGHITKKKRKRGTDDEDEPDDTSASEEFTPLAITSSGRRINPTQTYSPLLVEATSTAQRLSNNTPTSAPHPPSTQRPKKRRKPGEAAVCINCGRGHSPNSNQIVFCDGCNTPWHQFCHNRPITPTVIQFEEKEWLCSDCEIAREEKSHISGKIAAVPTMTPAEKRTYFRSLGQNELVSLLLHASTLHPDLPIFRPPVPVIVEPQPTRPLPTNHHITMQVGDEEEVEVYEYIEPEPLPYPKAGNGIVLPSEEEDLSLLIDEDIVTYSHLWKGPHGWEGPKGMRFPWPEGPLGGGAGGGGMGGGRVAIGVGA</sequence>
<feature type="compositionally biased region" description="Basic residues" evidence="7">
    <location>
        <begin position="180"/>
        <end position="191"/>
    </location>
</feature>
<feature type="region of interest" description="Disordered" evidence="7">
    <location>
        <begin position="170"/>
        <end position="288"/>
    </location>
</feature>
<feature type="compositionally biased region" description="Polar residues" evidence="7">
    <location>
        <begin position="304"/>
        <end position="313"/>
    </location>
</feature>
<dbReference type="InterPro" id="IPR013083">
    <property type="entry name" value="Znf_RING/FYVE/PHD"/>
</dbReference>
<evidence type="ECO:0000256" key="3">
    <source>
        <dbReference type="ARBA" id="ARBA00022771"/>
    </source>
</evidence>
<feature type="compositionally biased region" description="Polar residues" evidence="7">
    <location>
        <begin position="278"/>
        <end position="288"/>
    </location>
</feature>
<evidence type="ECO:0000256" key="7">
    <source>
        <dbReference type="SAM" id="MobiDB-lite"/>
    </source>
</evidence>
<evidence type="ECO:0000256" key="1">
    <source>
        <dbReference type="ARBA" id="ARBA00004123"/>
    </source>
</evidence>
<feature type="domain" description="PHD-type" evidence="8">
    <location>
        <begin position="332"/>
        <end position="388"/>
    </location>
</feature>
<dbReference type="SMART" id="SM00249">
    <property type="entry name" value="PHD"/>
    <property type="match status" value="1"/>
</dbReference>
<dbReference type="PANTHER" id="PTHR12628">
    <property type="entry name" value="POLYCOMB-LIKE TRANSCRIPTION FACTOR"/>
    <property type="match status" value="1"/>
</dbReference>
<dbReference type="GO" id="GO:0045814">
    <property type="term" value="P:negative regulation of gene expression, epigenetic"/>
    <property type="evidence" value="ECO:0007669"/>
    <property type="project" value="TreeGrafter"/>
</dbReference>
<organism evidence="9 10">
    <name type="scientific">Cladonia borealis</name>
    <dbReference type="NCBI Taxonomy" id="184061"/>
    <lineage>
        <taxon>Eukaryota</taxon>
        <taxon>Fungi</taxon>
        <taxon>Dikarya</taxon>
        <taxon>Ascomycota</taxon>
        <taxon>Pezizomycotina</taxon>
        <taxon>Lecanoromycetes</taxon>
        <taxon>OSLEUM clade</taxon>
        <taxon>Lecanoromycetidae</taxon>
        <taxon>Lecanorales</taxon>
        <taxon>Lecanorineae</taxon>
        <taxon>Cladoniaceae</taxon>
        <taxon>Cladonia</taxon>
    </lineage>
</organism>
<feature type="region of interest" description="Disordered" evidence="7">
    <location>
        <begin position="304"/>
        <end position="330"/>
    </location>
</feature>
<keyword evidence="2" id="KW-0479">Metal-binding</keyword>
<evidence type="ECO:0000256" key="5">
    <source>
        <dbReference type="ARBA" id="ARBA00023242"/>
    </source>
</evidence>
<evidence type="ECO:0000256" key="2">
    <source>
        <dbReference type="ARBA" id="ARBA00022723"/>
    </source>
</evidence>
<dbReference type="GO" id="GO:0003677">
    <property type="term" value="F:DNA binding"/>
    <property type="evidence" value="ECO:0007669"/>
    <property type="project" value="TreeGrafter"/>
</dbReference>
<dbReference type="GO" id="GO:0005634">
    <property type="term" value="C:nucleus"/>
    <property type="evidence" value="ECO:0007669"/>
    <property type="project" value="UniProtKB-SubCell"/>
</dbReference>
<dbReference type="AlphaFoldDB" id="A0AA39V2L8"/>
<keyword evidence="5" id="KW-0539">Nucleus</keyword>
<gene>
    <name evidence="9" type="ORF">JMJ35_004448</name>
</gene>
<reference evidence="9" key="1">
    <citation type="submission" date="2023-03" db="EMBL/GenBank/DDBJ databases">
        <title>Complete genome of Cladonia borealis.</title>
        <authorList>
            <person name="Park H."/>
        </authorList>
    </citation>
    <scope>NUCLEOTIDE SEQUENCE</scope>
    <source>
        <strain evidence="9">ANT050790</strain>
    </source>
</reference>
<dbReference type="PROSITE" id="PS01359">
    <property type="entry name" value="ZF_PHD_1"/>
    <property type="match status" value="1"/>
</dbReference>
<dbReference type="Pfam" id="PF00628">
    <property type="entry name" value="PHD"/>
    <property type="match status" value="1"/>
</dbReference>
<evidence type="ECO:0000313" key="10">
    <source>
        <dbReference type="Proteomes" id="UP001166286"/>
    </source>
</evidence>
<proteinExistence type="predicted"/>
<evidence type="ECO:0000313" key="9">
    <source>
        <dbReference type="EMBL" id="KAK0513462.1"/>
    </source>
</evidence>
<feature type="compositionally biased region" description="Acidic residues" evidence="7">
    <location>
        <begin position="260"/>
        <end position="270"/>
    </location>
</feature>
<keyword evidence="3 6" id="KW-0863">Zinc-finger</keyword>
<name>A0AA39V2L8_9LECA</name>
<protein>
    <recommendedName>
        <fullName evidence="8">PHD-type domain-containing protein</fullName>
    </recommendedName>
</protein>
<accession>A0AA39V2L8</accession>
<dbReference type="CDD" id="cd15502">
    <property type="entry name" value="PHD_Phf1p_Phf2p_like"/>
    <property type="match status" value="1"/>
</dbReference>
<keyword evidence="4" id="KW-0862">Zinc</keyword>
<feature type="region of interest" description="Disordered" evidence="7">
    <location>
        <begin position="1"/>
        <end position="105"/>
    </location>
</feature>
<dbReference type="InterPro" id="IPR001965">
    <property type="entry name" value="Znf_PHD"/>
</dbReference>
<dbReference type="InterPro" id="IPR011011">
    <property type="entry name" value="Znf_FYVE_PHD"/>
</dbReference>
<dbReference type="InterPro" id="IPR019786">
    <property type="entry name" value="Zinc_finger_PHD-type_CS"/>
</dbReference>
<evidence type="ECO:0000256" key="4">
    <source>
        <dbReference type="ARBA" id="ARBA00022833"/>
    </source>
</evidence>
<dbReference type="PANTHER" id="PTHR12628:SF10">
    <property type="entry name" value="HOMEOBOX DOMAIN-CONTAINING PROTEIN"/>
    <property type="match status" value="1"/>
</dbReference>
<dbReference type="Gene3D" id="3.30.40.10">
    <property type="entry name" value="Zinc/RING finger domain, C3HC4 (zinc finger)"/>
    <property type="match status" value="1"/>
</dbReference>
<feature type="region of interest" description="Disordered" evidence="7">
    <location>
        <begin position="120"/>
        <end position="152"/>
    </location>
</feature>
<dbReference type="SUPFAM" id="SSF57903">
    <property type="entry name" value="FYVE/PHD zinc finger"/>
    <property type="match status" value="1"/>
</dbReference>
<dbReference type="GO" id="GO:0003682">
    <property type="term" value="F:chromatin binding"/>
    <property type="evidence" value="ECO:0007669"/>
    <property type="project" value="TreeGrafter"/>
</dbReference>
<feature type="compositionally biased region" description="Basic residues" evidence="7">
    <location>
        <begin position="141"/>
        <end position="152"/>
    </location>
</feature>
<comment type="caution">
    <text evidence="9">The sequence shown here is derived from an EMBL/GenBank/DDBJ whole genome shotgun (WGS) entry which is preliminary data.</text>
</comment>
<evidence type="ECO:0000259" key="8">
    <source>
        <dbReference type="PROSITE" id="PS50016"/>
    </source>
</evidence>
<dbReference type="EMBL" id="JAFEKC020000008">
    <property type="protein sequence ID" value="KAK0513462.1"/>
    <property type="molecule type" value="Genomic_DNA"/>
</dbReference>
<feature type="compositionally biased region" description="Polar residues" evidence="7">
    <location>
        <begin position="1"/>
        <end position="40"/>
    </location>
</feature>
<evidence type="ECO:0000256" key="6">
    <source>
        <dbReference type="PROSITE-ProRule" id="PRU00146"/>
    </source>
</evidence>
<dbReference type="GO" id="GO:0008270">
    <property type="term" value="F:zinc ion binding"/>
    <property type="evidence" value="ECO:0007669"/>
    <property type="project" value="UniProtKB-KW"/>
</dbReference>
<dbReference type="InterPro" id="IPR019787">
    <property type="entry name" value="Znf_PHD-finger"/>
</dbReference>
<feature type="compositionally biased region" description="Polar residues" evidence="7">
    <location>
        <begin position="120"/>
        <end position="132"/>
    </location>
</feature>
<dbReference type="PROSITE" id="PS50016">
    <property type="entry name" value="ZF_PHD_2"/>
    <property type="match status" value="1"/>
</dbReference>
<dbReference type="Proteomes" id="UP001166286">
    <property type="component" value="Unassembled WGS sequence"/>
</dbReference>
<keyword evidence="10" id="KW-1185">Reference proteome</keyword>
<comment type="subcellular location">
    <subcellularLocation>
        <location evidence="1">Nucleus</location>
    </subcellularLocation>
</comment>